<evidence type="ECO:0000256" key="1">
    <source>
        <dbReference type="ARBA" id="ARBA00005417"/>
    </source>
</evidence>
<evidence type="ECO:0000256" key="4">
    <source>
        <dbReference type="ARBA" id="ARBA00022840"/>
    </source>
</evidence>
<keyword evidence="7" id="KW-1185">Reference proteome</keyword>
<evidence type="ECO:0000256" key="3">
    <source>
        <dbReference type="ARBA" id="ARBA00022741"/>
    </source>
</evidence>
<comment type="caution">
    <text evidence="6">The sequence shown here is derived from an EMBL/GenBank/DDBJ whole genome shotgun (WGS) entry which is preliminary data.</text>
</comment>
<evidence type="ECO:0000313" key="6">
    <source>
        <dbReference type="EMBL" id="MCF1714500.1"/>
    </source>
</evidence>
<dbReference type="InterPro" id="IPR050319">
    <property type="entry name" value="ABC_transp_ATP-bind"/>
</dbReference>
<sequence>MQEALPLLSVENLSVGFHQEAEIRTALHDISFKVNRGEIVAVVGESGSGKSVSSLSILQLLPQKTTRYLTGKIAFTTSDSKEALNLLEASGTKLRSIRGSEIAMIFQEPMSALNPVFTCGNQVIEAIRSHTGVSAKDARLKTVDLFQKVQLPEPELVLKKYPHQLSGGQKQRVMIAMALACEPSLLIADEPTTALDVTVQKSILELLTNIQEQTKMGMLFITHDLGLVRDFAHRVIVLYKGRIVEEGSCDELFANPQHPYTRALLACRPILYEKGQKLPVVDDFLGDKPVNKQLEEKKPAEKDPAAIEEGTPLISIRSLSVWYPKKRRFFGQPTEFTKAVDEINLDIFKGETLGIVGESGCGKTTFGRALLQLIPIQNGSIRISGVELTELPKRNLRRYRKEMQLVFQDPYGSLNPRIPIGEAIRETLQVHHPDLPTATQKEQVMDLLKKVHLQPEHYYRYPHAFSGGQRQRIGIARALALNPTFVVFDESVSALDVSVQAQVLNLINELKAEFGFTALFITHDLGVVKYISDRILVMEKGRIAELGSTNQVINQPTSLVTKRLLDAIPGRAEIFAK</sequence>
<name>A0ABS9BFX5_9BACT</name>
<dbReference type="PROSITE" id="PS00211">
    <property type="entry name" value="ABC_TRANSPORTER_1"/>
    <property type="match status" value="2"/>
</dbReference>
<dbReference type="PROSITE" id="PS50893">
    <property type="entry name" value="ABC_TRANSPORTER_2"/>
    <property type="match status" value="2"/>
</dbReference>
<dbReference type="PANTHER" id="PTHR43776:SF7">
    <property type="entry name" value="D,D-DIPEPTIDE TRANSPORT ATP-BINDING PROTEIN DDPF-RELATED"/>
    <property type="match status" value="1"/>
</dbReference>
<evidence type="ECO:0000313" key="7">
    <source>
        <dbReference type="Proteomes" id="UP001200145"/>
    </source>
</evidence>
<dbReference type="EMBL" id="JAKEVY010000002">
    <property type="protein sequence ID" value="MCF1714500.1"/>
    <property type="molecule type" value="Genomic_DNA"/>
</dbReference>
<dbReference type="InterPro" id="IPR017871">
    <property type="entry name" value="ABC_transporter-like_CS"/>
</dbReference>
<dbReference type="InterPro" id="IPR027417">
    <property type="entry name" value="P-loop_NTPase"/>
</dbReference>
<keyword evidence="2" id="KW-0813">Transport</keyword>
<organism evidence="6 7">
    <name type="scientific">Flavihumibacter fluminis</name>
    <dbReference type="NCBI Taxonomy" id="2909236"/>
    <lineage>
        <taxon>Bacteria</taxon>
        <taxon>Pseudomonadati</taxon>
        <taxon>Bacteroidota</taxon>
        <taxon>Chitinophagia</taxon>
        <taxon>Chitinophagales</taxon>
        <taxon>Chitinophagaceae</taxon>
        <taxon>Flavihumibacter</taxon>
    </lineage>
</organism>
<dbReference type="PANTHER" id="PTHR43776">
    <property type="entry name" value="TRANSPORT ATP-BINDING PROTEIN"/>
    <property type="match status" value="1"/>
</dbReference>
<proteinExistence type="inferred from homology"/>
<gene>
    <name evidence="6" type="ORF">L0U88_07655</name>
</gene>
<dbReference type="RefSeq" id="WP_234865230.1">
    <property type="nucleotide sequence ID" value="NZ_JAKEVY010000002.1"/>
</dbReference>
<dbReference type="Pfam" id="PF08352">
    <property type="entry name" value="oligo_HPY"/>
    <property type="match status" value="1"/>
</dbReference>
<protein>
    <submittedName>
        <fullName evidence="6">Dipeptide ABC transporter ATP-binding protein</fullName>
    </submittedName>
</protein>
<dbReference type="NCBIfam" id="NF008453">
    <property type="entry name" value="PRK11308.1"/>
    <property type="match status" value="2"/>
</dbReference>
<dbReference type="CDD" id="cd03257">
    <property type="entry name" value="ABC_NikE_OppD_transporters"/>
    <property type="match status" value="2"/>
</dbReference>
<dbReference type="SMART" id="SM00382">
    <property type="entry name" value="AAA"/>
    <property type="match status" value="2"/>
</dbReference>
<dbReference type="SUPFAM" id="SSF52540">
    <property type="entry name" value="P-loop containing nucleoside triphosphate hydrolases"/>
    <property type="match status" value="2"/>
</dbReference>
<evidence type="ECO:0000259" key="5">
    <source>
        <dbReference type="PROSITE" id="PS50893"/>
    </source>
</evidence>
<dbReference type="Proteomes" id="UP001200145">
    <property type="component" value="Unassembled WGS sequence"/>
</dbReference>
<accession>A0ABS9BFX5</accession>
<feature type="domain" description="ABC transporter" evidence="5">
    <location>
        <begin position="316"/>
        <end position="565"/>
    </location>
</feature>
<dbReference type="InterPro" id="IPR003439">
    <property type="entry name" value="ABC_transporter-like_ATP-bd"/>
</dbReference>
<reference evidence="6 7" key="1">
    <citation type="submission" date="2022-01" db="EMBL/GenBank/DDBJ databases">
        <title>Flavihumibacter sp. nov., isolated from sediment of a river.</title>
        <authorList>
            <person name="Liu H."/>
        </authorList>
    </citation>
    <scope>NUCLEOTIDE SEQUENCE [LARGE SCALE GENOMIC DNA]</scope>
    <source>
        <strain evidence="6 7">RY-1</strain>
    </source>
</reference>
<dbReference type="Gene3D" id="3.40.50.300">
    <property type="entry name" value="P-loop containing nucleotide triphosphate hydrolases"/>
    <property type="match status" value="2"/>
</dbReference>
<comment type="similarity">
    <text evidence="1">Belongs to the ABC transporter superfamily.</text>
</comment>
<dbReference type="GO" id="GO:0005524">
    <property type="term" value="F:ATP binding"/>
    <property type="evidence" value="ECO:0007669"/>
    <property type="project" value="UniProtKB-KW"/>
</dbReference>
<keyword evidence="3" id="KW-0547">Nucleotide-binding</keyword>
<dbReference type="InterPro" id="IPR003593">
    <property type="entry name" value="AAA+_ATPase"/>
</dbReference>
<dbReference type="NCBIfam" id="NF007739">
    <property type="entry name" value="PRK10419.1"/>
    <property type="match status" value="2"/>
</dbReference>
<dbReference type="InterPro" id="IPR013563">
    <property type="entry name" value="Oligopep_ABC_C"/>
</dbReference>
<evidence type="ECO:0000256" key="2">
    <source>
        <dbReference type="ARBA" id="ARBA00022448"/>
    </source>
</evidence>
<feature type="domain" description="ABC transporter" evidence="5">
    <location>
        <begin position="8"/>
        <end position="265"/>
    </location>
</feature>
<dbReference type="Pfam" id="PF00005">
    <property type="entry name" value="ABC_tran"/>
    <property type="match status" value="2"/>
</dbReference>
<keyword evidence="4 6" id="KW-0067">ATP-binding</keyword>